<dbReference type="EMBL" id="JAQQXS010000012">
    <property type="protein sequence ID" value="MDC8786303.1"/>
    <property type="molecule type" value="Genomic_DNA"/>
</dbReference>
<proteinExistence type="predicted"/>
<dbReference type="Proteomes" id="UP001219862">
    <property type="component" value="Unassembled WGS sequence"/>
</dbReference>
<dbReference type="Gene3D" id="1.10.30.50">
    <property type="match status" value="1"/>
</dbReference>
<sequence length="240" mass="26862">MPDVRQRAAVLAALNTVSNAQHLQLKSKGAADNKFWGTTEAVDKALISAYKTEVKDHYFWQQNAMCCYCSSEIQPNKRGYDAEHIIDKDEHPHLMFELDNIAASCIVCNGHKSNKNVLVAAGKPGAVPKASADYLLVHPHLDEWGDYLTYDVYDRVVAIPENAKGQKTIEICGIKAINATRLARRFSANQRSQAYKLLVKFYDYKTKRKQQEILTALEGLAQHSLESAALIDDLRALLDV</sequence>
<evidence type="ECO:0000313" key="1">
    <source>
        <dbReference type="EMBL" id="MDC8786303.1"/>
    </source>
</evidence>
<comment type="caution">
    <text evidence="1">The sequence shown here is derived from an EMBL/GenBank/DDBJ whole genome shotgun (WGS) entry which is preliminary data.</text>
</comment>
<reference evidence="1 2" key="1">
    <citation type="submission" date="2022-10" db="EMBL/GenBank/DDBJ databases">
        <title>paucibacter sp. hw8 Genome sequencing.</title>
        <authorList>
            <person name="Park S."/>
        </authorList>
    </citation>
    <scope>NUCLEOTIDE SEQUENCE [LARGE SCALE GENOMIC DNA]</scope>
    <source>
        <strain evidence="2">hw8</strain>
    </source>
</reference>
<evidence type="ECO:0000313" key="2">
    <source>
        <dbReference type="Proteomes" id="UP001219862"/>
    </source>
</evidence>
<dbReference type="RefSeq" id="WP_273597418.1">
    <property type="nucleotide sequence ID" value="NZ_JAQQXS010000012.1"/>
</dbReference>
<name>A0ABT5KTP1_9BURK</name>
<organism evidence="1 2">
    <name type="scientific">Roseateles koreensis</name>
    <dbReference type="NCBI Taxonomy" id="2987526"/>
    <lineage>
        <taxon>Bacteria</taxon>
        <taxon>Pseudomonadati</taxon>
        <taxon>Pseudomonadota</taxon>
        <taxon>Betaproteobacteria</taxon>
        <taxon>Burkholderiales</taxon>
        <taxon>Sphaerotilaceae</taxon>
        <taxon>Roseateles</taxon>
    </lineage>
</organism>
<protein>
    <recommendedName>
        <fullName evidence="3">TIGR02646 family protein</fullName>
    </recommendedName>
</protein>
<accession>A0ABT5KTP1</accession>
<evidence type="ECO:0008006" key="3">
    <source>
        <dbReference type="Google" id="ProtNLM"/>
    </source>
</evidence>
<keyword evidence="2" id="KW-1185">Reference proteome</keyword>
<gene>
    <name evidence="1" type="ORF">PRZ01_14000</name>
</gene>